<evidence type="ECO:0000256" key="11">
    <source>
        <dbReference type="ARBA" id="ARBA00023160"/>
    </source>
</evidence>
<dbReference type="AlphaFoldDB" id="A0A1G4JJ84"/>
<comment type="function">
    <text evidence="14">Catalyzes the third of the four reactions of the long-chain fatty acids elongation cycle. This endoplasmic reticulum-bound enzymatic process, allows the addition of two carbons to the chain of long- and very long-chain fatty acids/VLCFAs per cycle. This enzyme catalyzes the dehydration of the 3-hydroxyacyl-CoA intermediate into trans-2,3-enoyl-CoA, within each cycle of fatty acid elongation. Thereby, it participates to the production of VLCFAs of different chain lengths that are involved in multiple biological processes as precursors of membrane lipids and lipid mediators.</text>
</comment>
<evidence type="ECO:0000313" key="15">
    <source>
        <dbReference type="EMBL" id="SCU90377.1"/>
    </source>
</evidence>
<dbReference type="GO" id="GO:0005789">
    <property type="term" value="C:endoplasmic reticulum membrane"/>
    <property type="evidence" value="ECO:0007669"/>
    <property type="project" value="UniProtKB-SubCell"/>
</dbReference>
<evidence type="ECO:0000256" key="7">
    <source>
        <dbReference type="ARBA" id="ARBA00022832"/>
    </source>
</evidence>
<feature type="transmembrane region" description="Helical" evidence="14">
    <location>
        <begin position="12"/>
        <end position="33"/>
    </location>
</feature>
<evidence type="ECO:0000256" key="14">
    <source>
        <dbReference type="RuleBase" id="RU363109"/>
    </source>
</evidence>
<dbReference type="GO" id="GO:0042761">
    <property type="term" value="P:very long-chain fatty acid biosynthetic process"/>
    <property type="evidence" value="ECO:0007669"/>
    <property type="project" value="TreeGrafter"/>
</dbReference>
<evidence type="ECO:0000256" key="6">
    <source>
        <dbReference type="ARBA" id="ARBA00022692"/>
    </source>
</evidence>
<dbReference type="GO" id="GO:0102158">
    <property type="term" value="F:very-long-chain (3R)-3-hydroxyacyl-CoA dehydratase activity"/>
    <property type="evidence" value="ECO:0007669"/>
    <property type="project" value="UniProtKB-EC"/>
</dbReference>
<dbReference type="EMBL" id="LT598448">
    <property type="protein sequence ID" value="SCU90377.1"/>
    <property type="molecule type" value="Genomic_DNA"/>
</dbReference>
<accession>A0A1G4JJ84</accession>
<evidence type="ECO:0000256" key="13">
    <source>
        <dbReference type="ARBA" id="ARBA00036671"/>
    </source>
</evidence>
<dbReference type="GO" id="GO:0030148">
    <property type="term" value="P:sphingolipid biosynthetic process"/>
    <property type="evidence" value="ECO:0007669"/>
    <property type="project" value="TreeGrafter"/>
</dbReference>
<evidence type="ECO:0000256" key="12">
    <source>
        <dbReference type="ARBA" id="ARBA00023239"/>
    </source>
</evidence>
<keyword evidence="9 14" id="KW-0443">Lipid metabolism</keyword>
<sequence>MSRKLSPVSPLALYNLISAGLWGYLLYKVVAVYPKMGQPAFFYETRSVLNAIQCGALIEIFNSLLGIVRAPLLTTVAQVASRLLLTVGIFQYLPESYNAHNYTFVALLLAWSVTEIVRYSFYYCNLTISAGAPKFLILLRYNLFWILYPMGVASELLIIYSALPVAEAKYSAHAKLALIVGMLTYIPGFPMLFSHMVVQRKKVMKSLFSNSKKQN</sequence>
<organism evidence="15 16">
    <name type="scientific">Lachancea nothofagi CBS 11611</name>
    <dbReference type="NCBI Taxonomy" id="1266666"/>
    <lineage>
        <taxon>Eukaryota</taxon>
        <taxon>Fungi</taxon>
        <taxon>Dikarya</taxon>
        <taxon>Ascomycota</taxon>
        <taxon>Saccharomycotina</taxon>
        <taxon>Saccharomycetes</taxon>
        <taxon>Saccharomycetales</taxon>
        <taxon>Saccharomycetaceae</taxon>
        <taxon>Lachancea</taxon>
    </lineage>
</organism>
<gene>
    <name evidence="15" type="ORF">LANO_0D08526G</name>
</gene>
<keyword evidence="16" id="KW-1185">Reference proteome</keyword>
<evidence type="ECO:0000256" key="1">
    <source>
        <dbReference type="ARBA" id="ARBA00004141"/>
    </source>
</evidence>
<comment type="pathway">
    <text evidence="2 14">Lipid metabolism; fatty acid biosynthesis.</text>
</comment>
<evidence type="ECO:0000313" key="16">
    <source>
        <dbReference type="Proteomes" id="UP000189911"/>
    </source>
</evidence>
<evidence type="ECO:0000256" key="9">
    <source>
        <dbReference type="ARBA" id="ARBA00023098"/>
    </source>
</evidence>
<feature type="transmembrane region" description="Helical" evidence="14">
    <location>
        <begin position="175"/>
        <end position="198"/>
    </location>
</feature>
<reference evidence="16" key="1">
    <citation type="submission" date="2016-03" db="EMBL/GenBank/DDBJ databases">
        <authorList>
            <person name="Devillers Hugo."/>
        </authorList>
    </citation>
    <scope>NUCLEOTIDE SEQUENCE [LARGE SCALE GENOMIC DNA]</scope>
</reference>
<comment type="catalytic activity">
    <reaction evidence="13 14">
        <text>a very-long-chain (3R)-3-hydroxyacyl-CoA = a very-long-chain (2E)-enoyl-CoA + H2O</text>
        <dbReference type="Rhea" id="RHEA:45812"/>
        <dbReference type="ChEBI" id="CHEBI:15377"/>
        <dbReference type="ChEBI" id="CHEBI:83728"/>
        <dbReference type="ChEBI" id="CHEBI:85440"/>
        <dbReference type="EC" id="4.2.1.134"/>
    </reaction>
</comment>
<evidence type="ECO:0000256" key="2">
    <source>
        <dbReference type="ARBA" id="ARBA00005194"/>
    </source>
</evidence>
<proteinExistence type="inferred from homology"/>
<comment type="caution">
    <text evidence="14">Lacks conserved residue(s) required for the propagation of feature annotation.</text>
</comment>
<name>A0A1G4JJ84_9SACH</name>
<keyword evidence="5 14" id="KW-0444">Lipid biosynthesis</keyword>
<dbReference type="PANTHER" id="PTHR11035">
    <property type="entry name" value="VERY-LONG-CHAIN (3R)-3-HYDROXYACYL-COA DEHYDRATASE"/>
    <property type="match status" value="1"/>
</dbReference>
<dbReference type="OrthoDB" id="46988at2759"/>
<dbReference type="UniPathway" id="UPA00094"/>
<evidence type="ECO:0000256" key="8">
    <source>
        <dbReference type="ARBA" id="ARBA00022989"/>
    </source>
</evidence>
<evidence type="ECO:0000256" key="3">
    <source>
        <dbReference type="ARBA" id="ARBA00007811"/>
    </source>
</evidence>
<dbReference type="Proteomes" id="UP000189911">
    <property type="component" value="Chromosome D"/>
</dbReference>
<comment type="similarity">
    <text evidence="3 14">Belongs to the very long-chain fatty acids dehydratase HACD family.</text>
</comment>
<evidence type="ECO:0000256" key="5">
    <source>
        <dbReference type="ARBA" id="ARBA00022516"/>
    </source>
</evidence>
<dbReference type="InterPro" id="IPR007482">
    <property type="entry name" value="Tyr_Pase-like_PTPLA"/>
</dbReference>
<protein>
    <recommendedName>
        <fullName evidence="4 14">Very-long-chain (3R)-3-hydroxyacyl-CoA dehydratase</fullName>
        <ecNumber evidence="4 14">4.2.1.134</ecNumber>
    </recommendedName>
</protein>
<dbReference type="PANTHER" id="PTHR11035:SF3">
    <property type="entry name" value="VERY-LONG-CHAIN (3R)-3-HYDROXYACYL-COA DEHYDRATASE"/>
    <property type="match status" value="1"/>
</dbReference>
<keyword evidence="12 14" id="KW-0456">Lyase</keyword>
<keyword evidence="8 14" id="KW-1133">Transmembrane helix</keyword>
<dbReference type="EC" id="4.2.1.134" evidence="4 14"/>
<evidence type="ECO:0000256" key="10">
    <source>
        <dbReference type="ARBA" id="ARBA00023136"/>
    </source>
</evidence>
<evidence type="ECO:0000256" key="4">
    <source>
        <dbReference type="ARBA" id="ARBA00013122"/>
    </source>
</evidence>
<comment type="subcellular location">
    <subcellularLocation>
        <location evidence="14">Endoplasmic reticulum membrane</location>
        <topology evidence="14">Multi-pass membrane protein</topology>
    </subcellularLocation>
    <subcellularLocation>
        <location evidence="1">Membrane</location>
        <topology evidence="1">Multi-pass membrane protein</topology>
    </subcellularLocation>
</comment>
<keyword evidence="11 14" id="KW-0275">Fatty acid biosynthesis</keyword>
<keyword evidence="14" id="KW-0256">Endoplasmic reticulum</keyword>
<keyword evidence="10 14" id="KW-0472">Membrane</keyword>
<dbReference type="GO" id="GO:0030497">
    <property type="term" value="P:fatty acid elongation"/>
    <property type="evidence" value="ECO:0007669"/>
    <property type="project" value="TreeGrafter"/>
</dbReference>
<feature type="transmembrane region" description="Helical" evidence="14">
    <location>
        <begin position="99"/>
        <end position="121"/>
    </location>
</feature>
<feature type="transmembrane region" description="Helical" evidence="14">
    <location>
        <begin position="142"/>
        <end position="163"/>
    </location>
</feature>
<keyword evidence="6 14" id="KW-0812">Transmembrane</keyword>
<dbReference type="Pfam" id="PF04387">
    <property type="entry name" value="PTPLA"/>
    <property type="match status" value="1"/>
</dbReference>
<keyword evidence="7 14" id="KW-0276">Fatty acid metabolism</keyword>